<dbReference type="Proteomes" id="UP001457282">
    <property type="component" value="Unassembled WGS sequence"/>
</dbReference>
<accession>A0AAW1X2G6</accession>
<comment type="caution">
    <text evidence="1">The sequence shown here is derived from an EMBL/GenBank/DDBJ whole genome shotgun (WGS) entry which is preliminary data.</text>
</comment>
<dbReference type="AlphaFoldDB" id="A0AAW1X2G6"/>
<organism evidence="1 2">
    <name type="scientific">Rubus argutus</name>
    <name type="common">Southern blackberry</name>
    <dbReference type="NCBI Taxonomy" id="59490"/>
    <lineage>
        <taxon>Eukaryota</taxon>
        <taxon>Viridiplantae</taxon>
        <taxon>Streptophyta</taxon>
        <taxon>Embryophyta</taxon>
        <taxon>Tracheophyta</taxon>
        <taxon>Spermatophyta</taxon>
        <taxon>Magnoliopsida</taxon>
        <taxon>eudicotyledons</taxon>
        <taxon>Gunneridae</taxon>
        <taxon>Pentapetalae</taxon>
        <taxon>rosids</taxon>
        <taxon>fabids</taxon>
        <taxon>Rosales</taxon>
        <taxon>Rosaceae</taxon>
        <taxon>Rosoideae</taxon>
        <taxon>Rosoideae incertae sedis</taxon>
        <taxon>Rubus</taxon>
    </lineage>
</organism>
<name>A0AAW1X2G6_RUBAR</name>
<protein>
    <submittedName>
        <fullName evidence="1">Uncharacterized protein</fullName>
    </submittedName>
</protein>
<sequence>MIFFLRSKLFSKIWQLTNVPCGSLELAAKVCNGAGSNKGIGLETVRPLTSNLLLDMRRGPNLLHTSIVFHVTDPARFAEFIKIQFGKLDILV</sequence>
<gene>
    <name evidence="1" type="ORF">M0R45_027240</name>
</gene>
<keyword evidence="2" id="KW-1185">Reference proteome</keyword>
<dbReference type="EMBL" id="JBEDUW010000005">
    <property type="protein sequence ID" value="KAK9930191.1"/>
    <property type="molecule type" value="Genomic_DNA"/>
</dbReference>
<evidence type="ECO:0000313" key="2">
    <source>
        <dbReference type="Proteomes" id="UP001457282"/>
    </source>
</evidence>
<reference evidence="1 2" key="1">
    <citation type="journal article" date="2023" name="G3 (Bethesda)">
        <title>A chromosome-length genome assembly and annotation of blackberry (Rubus argutus, cv. 'Hillquist').</title>
        <authorList>
            <person name="Bruna T."/>
            <person name="Aryal R."/>
            <person name="Dudchenko O."/>
            <person name="Sargent D.J."/>
            <person name="Mead D."/>
            <person name="Buti M."/>
            <person name="Cavallini A."/>
            <person name="Hytonen T."/>
            <person name="Andres J."/>
            <person name="Pham M."/>
            <person name="Weisz D."/>
            <person name="Mascagni F."/>
            <person name="Usai G."/>
            <person name="Natali L."/>
            <person name="Bassil N."/>
            <person name="Fernandez G.E."/>
            <person name="Lomsadze A."/>
            <person name="Armour M."/>
            <person name="Olukolu B."/>
            <person name="Poorten T."/>
            <person name="Britton C."/>
            <person name="Davik J."/>
            <person name="Ashrafi H."/>
            <person name="Aiden E.L."/>
            <person name="Borodovsky M."/>
            <person name="Worthington M."/>
        </authorList>
    </citation>
    <scope>NUCLEOTIDE SEQUENCE [LARGE SCALE GENOMIC DNA]</scope>
    <source>
        <strain evidence="1">PI 553951</strain>
    </source>
</reference>
<proteinExistence type="predicted"/>
<evidence type="ECO:0000313" key="1">
    <source>
        <dbReference type="EMBL" id="KAK9930191.1"/>
    </source>
</evidence>